<protein>
    <submittedName>
        <fullName evidence="1">OLC1v1016327C1</fullName>
    </submittedName>
</protein>
<dbReference type="EMBL" id="OX459125">
    <property type="protein sequence ID" value="CAI9115427.1"/>
    <property type="molecule type" value="Genomic_DNA"/>
</dbReference>
<gene>
    <name evidence="1" type="ORF">OLC1_LOCUS21962</name>
</gene>
<name>A0AAV1E6R4_OLDCO</name>
<organism evidence="1 2">
    <name type="scientific">Oldenlandia corymbosa var. corymbosa</name>
    <dbReference type="NCBI Taxonomy" id="529605"/>
    <lineage>
        <taxon>Eukaryota</taxon>
        <taxon>Viridiplantae</taxon>
        <taxon>Streptophyta</taxon>
        <taxon>Embryophyta</taxon>
        <taxon>Tracheophyta</taxon>
        <taxon>Spermatophyta</taxon>
        <taxon>Magnoliopsida</taxon>
        <taxon>eudicotyledons</taxon>
        <taxon>Gunneridae</taxon>
        <taxon>Pentapetalae</taxon>
        <taxon>asterids</taxon>
        <taxon>lamiids</taxon>
        <taxon>Gentianales</taxon>
        <taxon>Rubiaceae</taxon>
        <taxon>Rubioideae</taxon>
        <taxon>Spermacoceae</taxon>
        <taxon>Hedyotis-Oldenlandia complex</taxon>
        <taxon>Oldenlandia</taxon>
    </lineage>
</organism>
<proteinExistence type="predicted"/>
<accession>A0AAV1E6R4</accession>
<evidence type="ECO:0000313" key="2">
    <source>
        <dbReference type="Proteomes" id="UP001161247"/>
    </source>
</evidence>
<sequence length="92" mass="9282">MCFKKKSQPFFLGNNLGSHSSVMALRACSCKALGGCGGGGGVGSLAGDGGGVGILCRSGEGEDEEDDILLLVLEAFLRAATFLLAGGILYKP</sequence>
<keyword evidence="2" id="KW-1185">Reference proteome</keyword>
<reference evidence="1" key="1">
    <citation type="submission" date="2023-03" db="EMBL/GenBank/DDBJ databases">
        <authorList>
            <person name="Julca I."/>
        </authorList>
    </citation>
    <scope>NUCLEOTIDE SEQUENCE</scope>
</reference>
<evidence type="ECO:0000313" key="1">
    <source>
        <dbReference type="EMBL" id="CAI9115427.1"/>
    </source>
</evidence>
<dbReference type="AlphaFoldDB" id="A0AAV1E6R4"/>
<dbReference type="Proteomes" id="UP001161247">
    <property type="component" value="Chromosome 8"/>
</dbReference>